<dbReference type="Pfam" id="PF08512">
    <property type="entry name" value="Rttp106-like_middle"/>
    <property type="match status" value="1"/>
</dbReference>
<protein>
    <recommendedName>
        <fullName evidence="4">Histone chaperone RTT106</fullName>
    </recommendedName>
    <alternativeName>
        <fullName evidence="5">Histone chaperone rtt106</fullName>
    </alternativeName>
</protein>
<dbReference type="GO" id="GO:0042393">
    <property type="term" value="F:histone binding"/>
    <property type="evidence" value="ECO:0007669"/>
    <property type="project" value="TreeGrafter"/>
</dbReference>
<dbReference type="Proteomes" id="UP000697127">
    <property type="component" value="Unassembled WGS sequence"/>
</dbReference>
<dbReference type="Gene3D" id="2.30.29.120">
    <property type="match status" value="1"/>
</dbReference>
<evidence type="ECO:0000259" key="13">
    <source>
        <dbReference type="SMART" id="SM01287"/>
    </source>
</evidence>
<evidence type="ECO:0000256" key="3">
    <source>
        <dbReference type="ARBA" id="ARBA00006159"/>
    </source>
</evidence>
<name>A0A9P6WQB9_9ASCO</name>
<dbReference type="Gene3D" id="2.30.29.30">
    <property type="entry name" value="Pleckstrin-homology domain (PH domain)/Phosphotyrosine-binding domain (PTB)"/>
    <property type="match status" value="1"/>
</dbReference>
<keyword evidence="6" id="KW-0158">Chromosome</keyword>
<reference evidence="14" key="1">
    <citation type="submission" date="2020-11" db="EMBL/GenBank/DDBJ databases">
        <title>Kefir isolates.</title>
        <authorList>
            <person name="Marcisauskas S."/>
            <person name="Kim Y."/>
            <person name="Blasche S."/>
        </authorList>
    </citation>
    <scope>NUCLEOTIDE SEQUENCE</scope>
    <source>
        <strain evidence="14">Olga-1</strain>
    </source>
</reference>
<evidence type="ECO:0000313" key="14">
    <source>
        <dbReference type="EMBL" id="KAG0691136.1"/>
    </source>
</evidence>
<evidence type="ECO:0000256" key="12">
    <source>
        <dbReference type="SAM" id="MobiDB-lite"/>
    </source>
</evidence>
<feature type="domain" description="Histone chaperone RTT106/FACT complex subunit SPT16-like middle" evidence="13">
    <location>
        <begin position="214"/>
        <end position="306"/>
    </location>
</feature>
<keyword evidence="8" id="KW-0238">DNA-binding</keyword>
<dbReference type="EMBL" id="PUHW01000007">
    <property type="protein sequence ID" value="KAG0691136.1"/>
    <property type="molecule type" value="Genomic_DNA"/>
</dbReference>
<sequence length="459" mass="52258">MNSVGKNLETLPADLKAQITKFINENPSSEKVFESLIEYYENKVSNIEGNDSKRKKTDNPFKNVVNESMESAITTLKGANVMLQLPDLSIQSPFRKRLNLVFGAFKGEKKAFLALTKSIESKPELLLRELTSNNVKFSGILNVPEKKPLRYMLIEYISNDGNVFKNDPLLIQFNNDQLEEQFGSILGGKSFVQYLTSQLKLIDFNVFDGTSDDVFSVDAYKGNKEGYLYFLQNYVIFGFKKPIHIFNSTDIESITYNSITRLTFNILLNVKIYGVIEHFEFSMIDQKEFENIDKYVKTKDFRDNSMAEQYKAQKQLKNNTETPSDLAEAAKLVPGGDQLIPSGGMDDDDDDEDDDNYEVGDSDDDHSDASGAETNTKTRHEDEDDDDDDEDDEDDEDNDDEDEDEANDTNYTKGFTSESIGTIDSFKAFEDNLQDELLDLQNDLDIDINELRKQGYIDM</sequence>
<feature type="compositionally biased region" description="Acidic residues" evidence="12">
    <location>
        <begin position="345"/>
        <end position="366"/>
    </location>
</feature>
<evidence type="ECO:0000256" key="4">
    <source>
        <dbReference type="ARBA" id="ARBA00017355"/>
    </source>
</evidence>
<feature type="compositionally biased region" description="Polar residues" evidence="12">
    <location>
        <begin position="408"/>
        <end position="419"/>
    </location>
</feature>
<dbReference type="Pfam" id="PF18469">
    <property type="entry name" value="PH_18"/>
    <property type="match status" value="1"/>
</dbReference>
<evidence type="ECO:0000256" key="10">
    <source>
        <dbReference type="ARBA" id="ARBA00023186"/>
    </source>
</evidence>
<keyword evidence="10" id="KW-0143">Chaperone</keyword>
<keyword evidence="11" id="KW-0539">Nucleus</keyword>
<evidence type="ECO:0000256" key="7">
    <source>
        <dbReference type="ARBA" id="ARBA00023015"/>
    </source>
</evidence>
<dbReference type="InterPro" id="IPR011993">
    <property type="entry name" value="PH-like_dom_sf"/>
</dbReference>
<dbReference type="InterPro" id="IPR050454">
    <property type="entry name" value="RTT106/SSRP1_HistChap/FACT"/>
</dbReference>
<evidence type="ECO:0000256" key="2">
    <source>
        <dbReference type="ARBA" id="ARBA00004286"/>
    </source>
</evidence>
<dbReference type="GO" id="GO:0005634">
    <property type="term" value="C:nucleus"/>
    <property type="evidence" value="ECO:0007669"/>
    <property type="project" value="UniProtKB-SubCell"/>
</dbReference>
<comment type="similarity">
    <text evidence="3">Belongs to the RTT106 family.</text>
</comment>
<comment type="subcellular location">
    <subcellularLocation>
        <location evidence="2">Chromosome</location>
    </subcellularLocation>
    <subcellularLocation>
        <location evidence="1">Nucleus</location>
    </subcellularLocation>
</comment>
<comment type="caution">
    <text evidence="14">The sequence shown here is derived from an EMBL/GenBank/DDBJ whole genome shotgun (WGS) entry which is preliminary data.</text>
</comment>
<evidence type="ECO:0000256" key="8">
    <source>
        <dbReference type="ARBA" id="ARBA00023125"/>
    </source>
</evidence>
<organism evidence="14 15">
    <name type="scientific">Pichia californica</name>
    <dbReference type="NCBI Taxonomy" id="460514"/>
    <lineage>
        <taxon>Eukaryota</taxon>
        <taxon>Fungi</taxon>
        <taxon>Dikarya</taxon>
        <taxon>Ascomycota</taxon>
        <taxon>Saccharomycotina</taxon>
        <taxon>Pichiomycetes</taxon>
        <taxon>Pichiales</taxon>
        <taxon>Pichiaceae</taxon>
        <taxon>Pichia</taxon>
    </lineage>
</organism>
<feature type="compositionally biased region" description="Acidic residues" evidence="12">
    <location>
        <begin position="382"/>
        <end position="407"/>
    </location>
</feature>
<evidence type="ECO:0000256" key="9">
    <source>
        <dbReference type="ARBA" id="ARBA00023163"/>
    </source>
</evidence>
<keyword evidence="9" id="KW-0804">Transcription</keyword>
<proteinExistence type="inferred from homology"/>
<evidence type="ECO:0000313" key="15">
    <source>
        <dbReference type="Proteomes" id="UP000697127"/>
    </source>
</evidence>
<gene>
    <name evidence="14" type="ORF">C6P40_004742</name>
</gene>
<dbReference type="OrthoDB" id="75754at2759"/>
<evidence type="ECO:0000256" key="11">
    <source>
        <dbReference type="ARBA" id="ARBA00023242"/>
    </source>
</evidence>
<accession>A0A9P6WQB9</accession>
<dbReference type="Pfam" id="PF18215">
    <property type="entry name" value="Rtt106_N"/>
    <property type="match status" value="1"/>
</dbReference>
<dbReference type="Gene3D" id="6.10.10.70">
    <property type="entry name" value="RTT106-like"/>
    <property type="match status" value="1"/>
</dbReference>
<feature type="region of interest" description="Disordered" evidence="12">
    <location>
        <begin position="331"/>
        <end position="419"/>
    </location>
</feature>
<dbReference type="InterPro" id="IPR044891">
    <property type="entry name" value="Rtt106_N_sf"/>
</dbReference>
<dbReference type="PANTHER" id="PTHR45849">
    <property type="entry name" value="FACT COMPLEX SUBUNIT SSRP1"/>
    <property type="match status" value="1"/>
</dbReference>
<dbReference type="GO" id="GO:0003677">
    <property type="term" value="F:DNA binding"/>
    <property type="evidence" value="ECO:0007669"/>
    <property type="project" value="UniProtKB-KW"/>
</dbReference>
<dbReference type="GO" id="GO:0031491">
    <property type="term" value="F:nucleosome binding"/>
    <property type="evidence" value="ECO:0007669"/>
    <property type="project" value="TreeGrafter"/>
</dbReference>
<dbReference type="GO" id="GO:0005694">
    <property type="term" value="C:chromosome"/>
    <property type="evidence" value="ECO:0007669"/>
    <property type="project" value="UniProtKB-SubCell"/>
</dbReference>
<dbReference type="AlphaFoldDB" id="A0A9P6WQB9"/>
<dbReference type="PANTHER" id="PTHR45849:SF3">
    <property type="entry name" value="HISTONE CHAPERONE RTT106"/>
    <property type="match status" value="1"/>
</dbReference>
<evidence type="ECO:0000256" key="1">
    <source>
        <dbReference type="ARBA" id="ARBA00004123"/>
    </source>
</evidence>
<evidence type="ECO:0000256" key="5">
    <source>
        <dbReference type="ARBA" id="ARBA00018462"/>
    </source>
</evidence>
<evidence type="ECO:0000256" key="6">
    <source>
        <dbReference type="ARBA" id="ARBA00022454"/>
    </source>
</evidence>
<dbReference type="SUPFAM" id="SSF50729">
    <property type="entry name" value="PH domain-like"/>
    <property type="match status" value="1"/>
</dbReference>
<dbReference type="InterPro" id="IPR013719">
    <property type="entry name" value="RTT106/SPT16-like_middle_dom"/>
</dbReference>
<keyword evidence="7" id="KW-0805">Transcription regulation</keyword>
<keyword evidence="15" id="KW-1185">Reference proteome</keyword>
<dbReference type="SMART" id="SM01287">
    <property type="entry name" value="Rtt106"/>
    <property type="match status" value="1"/>
</dbReference>
<dbReference type="InterPro" id="IPR040993">
    <property type="entry name" value="Rtt106_N"/>
</dbReference>
<dbReference type="InterPro" id="IPR040770">
    <property type="entry name" value="Rtt106_PH"/>
</dbReference>